<dbReference type="Gene3D" id="3.40.50.740">
    <property type="match status" value="1"/>
</dbReference>
<dbReference type="InterPro" id="IPR006657">
    <property type="entry name" value="MoPterin_dinucl-bd_dom"/>
</dbReference>
<dbReference type="InterPro" id="IPR009010">
    <property type="entry name" value="Asp_de-COase-like_dom_sf"/>
</dbReference>
<dbReference type="PANTHER" id="PTHR43742">
    <property type="entry name" value="TRIMETHYLAMINE-N-OXIDE REDUCTASE"/>
    <property type="match status" value="1"/>
</dbReference>
<dbReference type="GeneID" id="82191588"/>
<comment type="similarity">
    <text evidence="1">Belongs to the prokaryotic molybdopterin-containing oxidoreductase family.</text>
</comment>
<evidence type="ECO:0000256" key="5">
    <source>
        <dbReference type="ARBA" id="ARBA00023004"/>
    </source>
</evidence>
<keyword evidence="3" id="KW-0732">Signal</keyword>
<keyword evidence="2" id="KW-0479">Metal-binding</keyword>
<dbReference type="Pfam" id="PF00384">
    <property type="entry name" value="Molybdopterin"/>
    <property type="match status" value="1"/>
</dbReference>
<dbReference type="Gene3D" id="3.40.228.10">
    <property type="entry name" value="Dimethylsulfoxide Reductase, domain 2"/>
    <property type="match status" value="1"/>
</dbReference>
<dbReference type="InterPro" id="IPR006311">
    <property type="entry name" value="TAT_signal"/>
</dbReference>
<protein>
    <submittedName>
        <fullName evidence="8">Twin-arginine translocation signal domain-containing protein</fullName>
    </submittedName>
</protein>
<dbReference type="PROSITE" id="PS51669">
    <property type="entry name" value="4FE4S_MOW_BIS_MGD"/>
    <property type="match status" value="1"/>
</dbReference>
<dbReference type="GO" id="GO:0051536">
    <property type="term" value="F:iron-sulfur cluster binding"/>
    <property type="evidence" value="ECO:0007669"/>
    <property type="project" value="UniProtKB-KW"/>
</dbReference>
<proteinExistence type="inferred from homology"/>
<dbReference type="CDD" id="cd02766">
    <property type="entry name" value="MopB_3"/>
    <property type="match status" value="1"/>
</dbReference>
<dbReference type="RefSeq" id="WP_016310408.1">
    <property type="nucleotide sequence ID" value="NZ_CAQMYJ010000016.1"/>
</dbReference>
<dbReference type="PROSITE" id="PS51257">
    <property type="entry name" value="PROKAR_LIPOPROTEIN"/>
    <property type="match status" value="1"/>
</dbReference>
<evidence type="ECO:0000256" key="1">
    <source>
        <dbReference type="ARBA" id="ARBA00010312"/>
    </source>
</evidence>
<keyword evidence="5" id="KW-0408">Iron</keyword>
<evidence type="ECO:0000313" key="8">
    <source>
        <dbReference type="EMBL" id="THG37045.1"/>
    </source>
</evidence>
<dbReference type="InterPro" id="IPR019546">
    <property type="entry name" value="TAT_signal_bac_arc"/>
</dbReference>
<dbReference type="GO" id="GO:0043546">
    <property type="term" value="F:molybdopterin cofactor binding"/>
    <property type="evidence" value="ECO:0007669"/>
    <property type="project" value="InterPro"/>
</dbReference>
<dbReference type="AlphaFoldDB" id="A0A4S4G3E1"/>
<evidence type="ECO:0000259" key="7">
    <source>
        <dbReference type="PROSITE" id="PS51669"/>
    </source>
</evidence>
<dbReference type="Gene3D" id="2.20.25.90">
    <property type="entry name" value="ADC-like domains"/>
    <property type="match status" value="1"/>
</dbReference>
<keyword evidence="4" id="KW-0560">Oxidoreductase</keyword>
<gene>
    <name evidence="8" type="ORF">E5986_07305</name>
</gene>
<evidence type="ECO:0000256" key="6">
    <source>
        <dbReference type="ARBA" id="ARBA00023014"/>
    </source>
</evidence>
<organism evidence="8 9">
    <name type="scientific">Adlercreutzia caecimuris</name>
    <dbReference type="NCBI Taxonomy" id="671266"/>
    <lineage>
        <taxon>Bacteria</taxon>
        <taxon>Bacillati</taxon>
        <taxon>Actinomycetota</taxon>
        <taxon>Coriobacteriia</taxon>
        <taxon>Eggerthellales</taxon>
        <taxon>Eggerthellaceae</taxon>
        <taxon>Adlercreutzia</taxon>
    </lineage>
</organism>
<evidence type="ECO:0000256" key="4">
    <source>
        <dbReference type="ARBA" id="ARBA00023002"/>
    </source>
</evidence>
<evidence type="ECO:0000256" key="2">
    <source>
        <dbReference type="ARBA" id="ARBA00022723"/>
    </source>
</evidence>
<dbReference type="Gene3D" id="2.40.40.20">
    <property type="match status" value="1"/>
</dbReference>
<dbReference type="EMBL" id="SSTJ01000008">
    <property type="protein sequence ID" value="THG37045.1"/>
    <property type="molecule type" value="Genomic_DNA"/>
</dbReference>
<feature type="domain" description="4Fe-4S Mo/W bis-MGD-type" evidence="7">
    <location>
        <begin position="66"/>
        <end position="123"/>
    </location>
</feature>
<dbReference type="SUPFAM" id="SSF50692">
    <property type="entry name" value="ADC-like"/>
    <property type="match status" value="1"/>
</dbReference>
<dbReference type="NCBIfam" id="TIGR01409">
    <property type="entry name" value="TAT_signal_seq"/>
    <property type="match status" value="1"/>
</dbReference>
<dbReference type="Proteomes" id="UP000308978">
    <property type="component" value="Unassembled WGS sequence"/>
</dbReference>
<dbReference type="PANTHER" id="PTHR43742:SF6">
    <property type="entry name" value="OXIDOREDUCTASE YYAE-RELATED"/>
    <property type="match status" value="1"/>
</dbReference>
<accession>A0A4S4G3E1</accession>
<keyword evidence="6" id="KW-0411">Iron-sulfur</keyword>
<dbReference type="InterPro" id="IPR050612">
    <property type="entry name" value="Prok_Mopterin_Oxidored"/>
</dbReference>
<dbReference type="SMART" id="SM00926">
    <property type="entry name" value="Molybdop_Fe4S4"/>
    <property type="match status" value="1"/>
</dbReference>
<dbReference type="GO" id="GO:0046872">
    <property type="term" value="F:metal ion binding"/>
    <property type="evidence" value="ECO:0007669"/>
    <property type="project" value="UniProtKB-KW"/>
</dbReference>
<evidence type="ECO:0000313" key="9">
    <source>
        <dbReference type="Proteomes" id="UP000308978"/>
    </source>
</evidence>
<name>A0A4S4G3E1_9ACTN</name>
<dbReference type="Pfam" id="PF01568">
    <property type="entry name" value="Molydop_binding"/>
    <property type="match status" value="1"/>
</dbReference>
<dbReference type="SUPFAM" id="SSF53706">
    <property type="entry name" value="Formate dehydrogenase/DMSO reductase, domains 1-3"/>
    <property type="match status" value="1"/>
</dbReference>
<dbReference type="GO" id="GO:0016491">
    <property type="term" value="F:oxidoreductase activity"/>
    <property type="evidence" value="ECO:0007669"/>
    <property type="project" value="UniProtKB-KW"/>
</dbReference>
<dbReference type="PROSITE" id="PS51318">
    <property type="entry name" value="TAT"/>
    <property type="match status" value="1"/>
</dbReference>
<evidence type="ECO:0000256" key="3">
    <source>
        <dbReference type="ARBA" id="ARBA00022729"/>
    </source>
</evidence>
<reference evidence="8 9" key="1">
    <citation type="submission" date="2019-04" db="EMBL/GenBank/DDBJ databases">
        <title>Microbes associate with the intestines of laboratory mice.</title>
        <authorList>
            <person name="Navarre W."/>
            <person name="Wong E."/>
            <person name="Huang K.C."/>
            <person name="Tropini C."/>
            <person name="Ng K."/>
            <person name="Yu B."/>
        </authorList>
    </citation>
    <scope>NUCLEOTIDE SEQUENCE [LARGE SCALE GENOMIC DNA]</scope>
    <source>
        <strain evidence="8 9">NM80_B27</strain>
    </source>
</reference>
<comment type="caution">
    <text evidence="8">The sequence shown here is derived from an EMBL/GenBank/DDBJ whole genome shotgun (WGS) entry which is preliminary data.</text>
</comment>
<dbReference type="Pfam" id="PF04879">
    <property type="entry name" value="Molybdop_Fe4S4"/>
    <property type="match status" value="1"/>
</dbReference>
<dbReference type="InterPro" id="IPR006963">
    <property type="entry name" value="Mopterin_OxRdtase_4Fe-4S_dom"/>
</dbReference>
<sequence length="782" mass="85124">MASTDLKHSGGGLSRRRFLQGLAVGTVAAAGLTSCAPAADSGDDSLSETGEGSGAGYQYDWETAEGEIVHGVCPKNCYDTCRICTKVVDGVAVQIRGDKDNPYTAGSPCVKGQTYLDYHYSEDRIIYPMKRVGPKGPGAQFERISWEEAVQTVTDRFKEIIANEGSEAIVPYTFSGTFGLINGCFFSGVLRFLYRMGASALMPNMCEAAGVAALPYTFGSQKDVDPEQYANTKLYVSWGSNLSATSVHAVKYVKQCIENGGKVVVVNPFRIPLCEWADQWIKIRPGTDTPFALGVVKILLDEGIYDKEYVEKYCMGLDQLKAAADLWPAERVAKTCDCTVEELQTFARTYAEAETSIIQIGMQVNRDSNGGSKIRAISFLPALTGQIGTNAAAGFQWLTCGYWALNFDNVSMGTELLGASTPGGGYVTTWDQIKDGGYKYRVINITDYADVLNETGRYEGEPCRAVFVYNGNPLVSVPNNKRVREGLARDEVFVVVSDKWYTDTADYADIILPCTDLLETEDIHQDYHGWYINHNTPAVEPAGEAKTNIEMANTLAKAMGYTDPCFDDDIPALAKALIEGTEGANPIYGPNMSYETLKQEHWRKLPDFVPYADDLANGFATPSGKIEFYSDRLKELGLHPVVEYIPSAESKDGTPDLAAVYPLNFLTVTSKNLCGSNWHNIGKIRLLHGDPYLYINEADAAARGIADGDAVEVFNDRGVCNSLTAMVVGDDVIAAGNVAGLKSAWPKVMDGKNNVNVTTPSYTSDYGMGTSFQANLVDVRKA</sequence>
<dbReference type="Gene3D" id="3.30.2070.10">
    <property type="entry name" value="Formate dehydrogenase/DMSO reductase"/>
    <property type="match status" value="1"/>
</dbReference>
<dbReference type="InterPro" id="IPR006656">
    <property type="entry name" value="Mopterin_OxRdtase"/>
</dbReference>